<evidence type="ECO:0000313" key="3">
    <source>
        <dbReference type="EMBL" id="VDD89318.1"/>
    </source>
</evidence>
<dbReference type="GO" id="GO:0005667">
    <property type="term" value="C:transcription regulator complex"/>
    <property type="evidence" value="ECO:0007669"/>
    <property type="project" value="TreeGrafter"/>
</dbReference>
<dbReference type="Pfam" id="PF10545">
    <property type="entry name" value="MADF_DNA_bdg"/>
    <property type="match status" value="1"/>
</dbReference>
<reference evidence="5" key="1">
    <citation type="submission" date="2016-04" db="UniProtKB">
        <authorList>
            <consortium name="WormBaseParasite"/>
        </authorList>
    </citation>
    <scope>IDENTIFICATION</scope>
</reference>
<dbReference type="InterPro" id="IPR006578">
    <property type="entry name" value="MADF-dom"/>
</dbReference>
<protein>
    <submittedName>
        <fullName evidence="5">MADF domain-containing protein</fullName>
    </submittedName>
</protein>
<evidence type="ECO:0000259" key="2">
    <source>
        <dbReference type="PROSITE" id="PS51029"/>
    </source>
</evidence>
<dbReference type="PROSITE" id="PS51029">
    <property type="entry name" value="MADF"/>
    <property type="match status" value="1"/>
</dbReference>
<evidence type="ECO:0000313" key="4">
    <source>
        <dbReference type="Proteomes" id="UP000274131"/>
    </source>
</evidence>
<name>A0A0N4V2W2_ENTVE</name>
<feature type="domain" description="MADF" evidence="2">
    <location>
        <begin position="22"/>
        <end position="116"/>
    </location>
</feature>
<reference evidence="3 4" key="2">
    <citation type="submission" date="2018-10" db="EMBL/GenBank/DDBJ databases">
        <authorList>
            <consortium name="Pathogen Informatics"/>
        </authorList>
    </citation>
    <scope>NUCLEOTIDE SEQUENCE [LARGE SCALE GENOMIC DNA]</scope>
</reference>
<dbReference type="PANTHER" id="PTHR12243">
    <property type="entry name" value="MADF DOMAIN TRANSCRIPTION FACTOR"/>
    <property type="match status" value="1"/>
</dbReference>
<dbReference type="Proteomes" id="UP000274131">
    <property type="component" value="Unassembled WGS sequence"/>
</dbReference>
<dbReference type="AlphaFoldDB" id="A0A0N4V2W2"/>
<feature type="region of interest" description="Disordered" evidence="1">
    <location>
        <begin position="154"/>
        <end position="175"/>
    </location>
</feature>
<dbReference type="InterPro" id="IPR039353">
    <property type="entry name" value="TF_Adf1"/>
</dbReference>
<dbReference type="WBParaSite" id="EVEC_0000436101-mRNA-1">
    <property type="protein sequence ID" value="EVEC_0000436101-mRNA-1"/>
    <property type="gene ID" value="EVEC_0000436101"/>
</dbReference>
<accession>A0A0N4V2W2</accession>
<evidence type="ECO:0000313" key="5">
    <source>
        <dbReference type="WBParaSite" id="EVEC_0000436101-mRNA-1"/>
    </source>
</evidence>
<dbReference type="EMBL" id="UXUI01007755">
    <property type="protein sequence ID" value="VDD89318.1"/>
    <property type="molecule type" value="Genomic_DNA"/>
</dbReference>
<evidence type="ECO:0000256" key="1">
    <source>
        <dbReference type="SAM" id="MobiDB-lite"/>
    </source>
</evidence>
<proteinExistence type="predicted"/>
<dbReference type="SMART" id="SM00595">
    <property type="entry name" value="MADF"/>
    <property type="match status" value="1"/>
</dbReference>
<dbReference type="GO" id="GO:0005634">
    <property type="term" value="C:nucleus"/>
    <property type="evidence" value="ECO:0007669"/>
    <property type="project" value="TreeGrafter"/>
</dbReference>
<keyword evidence="4" id="KW-1185">Reference proteome</keyword>
<dbReference type="PANTHER" id="PTHR12243:SF69">
    <property type="entry name" value="SI:CH73-59F11.3"/>
    <property type="match status" value="1"/>
</dbReference>
<organism evidence="5">
    <name type="scientific">Enterobius vermicularis</name>
    <name type="common">Human pinworm</name>
    <dbReference type="NCBI Taxonomy" id="51028"/>
    <lineage>
        <taxon>Eukaryota</taxon>
        <taxon>Metazoa</taxon>
        <taxon>Ecdysozoa</taxon>
        <taxon>Nematoda</taxon>
        <taxon>Chromadorea</taxon>
        <taxon>Rhabditida</taxon>
        <taxon>Spirurina</taxon>
        <taxon>Oxyuridomorpha</taxon>
        <taxon>Oxyuroidea</taxon>
        <taxon>Oxyuridae</taxon>
        <taxon>Enterobius</taxon>
    </lineage>
</organism>
<gene>
    <name evidence="3" type="ORF">EVEC_LOCUS4069</name>
</gene>
<sequence>MAVDECKSESSRKLLRDDVDACLLESVKSYPVIYDISDANYKNNFRKSQAWLQVVEDMKKKGCECSETFCRKRYWTLKKRFRVKKEAQELPVEPTIDRDNCFSMYPKMDYLHSVMEDGNCNPSTLIALEESDCGIQRDKDISAKELSVLTNPSQQFNTTMAPPRTGRKRRNEDRTASGCELLLNQISDGSKKGHSASATALVDPRWTNLLNSFGYLSRELSDAGFSALKRRVVPTLSQMLATALAEDMSTERSTEEGVRVPFVTLVAKLVGSRCTRDNESYNRKQFIRSEGLNPVVVSDRVRKEAAYGFAIFGTRLFEAR</sequence>
<dbReference type="OrthoDB" id="6433782at2759"/>
<dbReference type="GO" id="GO:0006357">
    <property type="term" value="P:regulation of transcription by RNA polymerase II"/>
    <property type="evidence" value="ECO:0007669"/>
    <property type="project" value="TreeGrafter"/>
</dbReference>